<dbReference type="EMBL" id="JFZZ01000049">
    <property type="protein sequence ID" value="KAK95750.1"/>
    <property type="molecule type" value="Genomic_DNA"/>
</dbReference>
<dbReference type="Pfam" id="PF17763">
    <property type="entry name" value="Asparaginase_C"/>
    <property type="match status" value="1"/>
</dbReference>
<evidence type="ECO:0000259" key="1">
    <source>
        <dbReference type="Pfam" id="PF17763"/>
    </source>
</evidence>
<dbReference type="PROSITE" id="PS51732">
    <property type="entry name" value="ASN_GLN_ASE_3"/>
    <property type="match status" value="1"/>
</dbReference>
<dbReference type="InterPro" id="IPR006034">
    <property type="entry name" value="Asparaginase/glutaminase-like"/>
</dbReference>
<dbReference type="PIRSF" id="PIRSF001220">
    <property type="entry name" value="L-ASNase_gatD"/>
    <property type="match status" value="1"/>
</dbReference>
<comment type="caution">
    <text evidence="2">The sequence shown here is derived from an EMBL/GenBank/DDBJ whole genome shotgun (WGS) entry which is preliminary data.</text>
</comment>
<reference evidence="2 3" key="1">
    <citation type="submission" date="2014-03" db="EMBL/GenBank/DDBJ databases">
        <title>Genome sequence of Bordetella holmseii.</title>
        <authorList>
            <person name="Harvill E."/>
            <person name="Goodfield L.L."/>
            <person name="Ivanov Y."/>
            <person name="Meyer J.A."/>
            <person name="Newth C."/>
            <person name="Cassiday P."/>
            <person name="Tondella M.L."/>
            <person name="Liao P."/>
            <person name="Zimmerman J."/>
            <person name="Meert K."/>
            <person name="Wessel D."/>
            <person name="Berger J."/>
            <person name="Dean J.M."/>
            <person name="Holubkov R."/>
            <person name="Burr J."/>
            <person name="Liu T."/>
            <person name="Brinkac L.M."/>
            <person name="Sanka R."/>
            <person name="Kim M."/>
            <person name="Losada L."/>
        </authorList>
    </citation>
    <scope>NUCLEOTIDE SEQUENCE [LARGE SCALE GENOMIC DNA]</scope>
    <source>
        <strain evidence="2 3">CDC-H585-BH</strain>
    </source>
</reference>
<evidence type="ECO:0000313" key="3">
    <source>
        <dbReference type="Proteomes" id="UP000026682"/>
    </source>
</evidence>
<dbReference type="InterPro" id="IPR027473">
    <property type="entry name" value="L-asparaginase_C"/>
</dbReference>
<dbReference type="InterPro" id="IPR036152">
    <property type="entry name" value="Asp/glu_Ase-like_sf"/>
</dbReference>
<name>A0A158M6U7_9BORD</name>
<feature type="domain" description="Asparaginase/glutaminase C-terminal" evidence="1">
    <location>
        <begin position="8"/>
        <end position="117"/>
    </location>
</feature>
<protein>
    <submittedName>
        <fullName evidence="2">Asparaginase domain protein</fullName>
    </submittedName>
</protein>
<dbReference type="SUPFAM" id="SSF53774">
    <property type="entry name" value="Glutaminase/Asparaginase"/>
    <property type="match status" value="1"/>
</dbReference>
<proteinExistence type="predicted"/>
<dbReference type="RefSeq" id="WP_005017228.1">
    <property type="nucleotide sequence ID" value="NZ_JFZZ01000049.1"/>
</dbReference>
<dbReference type="InterPro" id="IPR040919">
    <property type="entry name" value="Asparaginase_C"/>
</dbReference>
<dbReference type="STRING" id="35814.BBB42_00025"/>
<dbReference type="GO" id="GO:0004067">
    <property type="term" value="F:asparaginase activity"/>
    <property type="evidence" value="ECO:0007669"/>
    <property type="project" value="UniProtKB-UniRule"/>
</dbReference>
<organism evidence="2 3">
    <name type="scientific">Bordetella holmesii CDC-H585-BH</name>
    <dbReference type="NCBI Taxonomy" id="1331206"/>
    <lineage>
        <taxon>Bacteria</taxon>
        <taxon>Pseudomonadati</taxon>
        <taxon>Pseudomonadota</taxon>
        <taxon>Betaproteobacteria</taxon>
        <taxon>Burkholderiales</taxon>
        <taxon>Alcaligenaceae</taxon>
        <taxon>Bordetella</taxon>
    </lineage>
</organism>
<accession>A0A158M6U7</accession>
<gene>
    <name evidence="2" type="ORF">L497_3055</name>
</gene>
<evidence type="ECO:0000313" key="2">
    <source>
        <dbReference type="EMBL" id="KAK95750.1"/>
    </source>
</evidence>
<dbReference type="AlphaFoldDB" id="A0A158M6U7"/>
<dbReference type="Proteomes" id="UP000026682">
    <property type="component" value="Unassembled WGS sequence"/>
</dbReference>
<dbReference type="PIRSF" id="PIRSF500176">
    <property type="entry name" value="L_ASNase"/>
    <property type="match status" value="1"/>
</dbReference>
<dbReference type="GeneID" id="93121794"/>
<sequence>MPERSWPRVEIAYACVDMDGRLIDFMATYAQGIVLAGVGDGNATADAILALDRAVAAGLVVVRATRTGSGRVARNIEVDDDGHGTLAAGELSPQKARILLTLGLMQSQDPVALQQLFNHYGQAREHIYAKAVPLV</sequence>
<dbReference type="Gene3D" id="3.40.50.40">
    <property type="match status" value="1"/>
</dbReference>
<dbReference type="PATRIC" id="fig|1331206.3.peg.1321"/>